<dbReference type="InterPro" id="IPR013598">
    <property type="entry name" value="Exportin-1/Importin-b-like"/>
</dbReference>
<dbReference type="InterPro" id="IPR051345">
    <property type="entry name" value="Importin_beta-like_NTR"/>
</dbReference>
<gene>
    <name evidence="2" type="ORF">SAMEA4029010_CIC11G00000005564</name>
</gene>
<dbReference type="Pfam" id="PF24139">
    <property type="entry name" value="TPR_TNPO3_IPO13_4th"/>
    <property type="match status" value="1"/>
</dbReference>
<dbReference type="InterPro" id="IPR057941">
    <property type="entry name" value="TPR_TNPO3_IPO13_2nd"/>
</dbReference>
<dbReference type="InterPro" id="IPR058537">
    <property type="entry name" value="TPR_TNPO3_IPO13_4th"/>
</dbReference>
<protein>
    <submittedName>
        <fullName evidence="2">CIC11C00000005564</fullName>
    </submittedName>
</protein>
<dbReference type="AlphaFoldDB" id="A0A1L0DUS7"/>
<dbReference type="SMART" id="SM00913">
    <property type="entry name" value="IBN_N"/>
    <property type="match status" value="1"/>
</dbReference>
<dbReference type="GO" id="GO:0031267">
    <property type="term" value="F:small GTPase binding"/>
    <property type="evidence" value="ECO:0007669"/>
    <property type="project" value="InterPro"/>
</dbReference>
<dbReference type="STRING" id="45354.A0A1L0DUS7"/>
<dbReference type="InterPro" id="IPR057942">
    <property type="entry name" value="TPR_TNPO3_IPO13_3rd"/>
</dbReference>
<dbReference type="InterPro" id="IPR001494">
    <property type="entry name" value="Importin-beta_N"/>
</dbReference>
<dbReference type="GO" id="GO:0005634">
    <property type="term" value="C:nucleus"/>
    <property type="evidence" value="ECO:0007669"/>
    <property type="project" value="UniProtKB-ARBA"/>
</dbReference>
<reference evidence="2 3" key="1">
    <citation type="submission" date="2016-10" db="EMBL/GenBank/DDBJ databases">
        <authorList>
            <person name="de Groot N.N."/>
        </authorList>
    </citation>
    <scope>NUCLEOTIDE SEQUENCE [LARGE SCALE GENOMIC DNA]</scope>
    <source>
        <strain evidence="2 3">CBS 141442</strain>
    </source>
</reference>
<dbReference type="GO" id="GO:0005737">
    <property type="term" value="C:cytoplasm"/>
    <property type="evidence" value="ECO:0007669"/>
    <property type="project" value="TreeGrafter"/>
</dbReference>
<dbReference type="OrthoDB" id="435593at2759"/>
<dbReference type="InterPro" id="IPR011989">
    <property type="entry name" value="ARM-like"/>
</dbReference>
<dbReference type="Pfam" id="PF24140">
    <property type="entry name" value="TPR_TNPO3_IPO13_3rd"/>
    <property type="match status" value="1"/>
</dbReference>
<dbReference type="SUPFAM" id="SSF48371">
    <property type="entry name" value="ARM repeat"/>
    <property type="match status" value="1"/>
</dbReference>
<proteinExistence type="predicted"/>
<dbReference type="InterPro" id="IPR016024">
    <property type="entry name" value="ARM-type_fold"/>
</dbReference>
<dbReference type="PANTHER" id="PTHR12363:SF53">
    <property type="entry name" value="MRNA TRANSPORT REGULATOR MTR10"/>
    <property type="match status" value="1"/>
</dbReference>
<accession>A0A1L0DUS7</accession>
<dbReference type="PROSITE" id="PS50166">
    <property type="entry name" value="IMPORTIN_B_NT"/>
    <property type="match status" value="1"/>
</dbReference>
<dbReference type="Gene3D" id="1.25.10.10">
    <property type="entry name" value="Leucine-rich Repeat Variant"/>
    <property type="match status" value="1"/>
</dbReference>
<sequence length="944" mass="107798">MDNVKLALSAMYSPTAGQDEKKLATNFLELFQKSPEAWEVSHTLLSDPSQPLEFRMFASQTLRSKATFDLLQLPEEAVLQLKNSMLDLLITYASKDKLIRTQLSLALCQLALQFLQWGNPMGDITSQLSSSPELLPALLEFLKILPEELTELNKTPLTDDEFNARTQLLISDNVPHVLLMLKNLSELGTVTNGLLLECLNSWVKECPIESMLTIDSLASLIFKSLMDEDLFEKASECLCSVLKETRDIDNYHLIDALYKQLLQVHEFYTSHPERLQDPEIVSALTKLYVEAGEAWNVLIAKNAEHFKPLVAIILECSKYDEDLDVVKYTFFFWYQLKQMLTLPRFESLKKVLLDIYLELISVIIKHLCYPLDQDDTDLFHGDREQEDKFKDFRYEMGDVLKDCCAVVGSQKALNVPFQQVQTFLSQQLAQWQLLEAPLFSMRVMAKEVSPKENTILPVIMNMLVQLPEHPKIRYATTLVLGRYSEWTAKHPEYLEVQLNYIIKGFESATQTERDIFSATSQALMYFCQDCSSLLVNYLDQLFMVYQQVQSHLDVKSTYDLVNGLAHVIKDLPDSEQYKAAETFLAPTVSRLTQLSQNGSLQDDSITSALHDEAEVLSIFFNILRCQSFEEPQFPVANYFIDKLYPLLSQILQKFQKSLKVSEHFVKIFKNVIQGCSVFLTPLLPQLTDLLHEGFRETYFGCYLWVTGVVIREFGDEVSTGQTQNAVYQFGLSQSALFFELLKSNTELDIRDIPDVIEDFFNMANDLLMYFPAKVAGNGQLMSSILESGITSLTTSEEHNPLMACVHFFVDYLSWGSQYPPISFYEGDPAEVQQYVRQFLMAENNGQKLVTAVVNGLIFKFYNDPDGNDLLLKLLTVTPDMEKALSWLHQAVSALPNVSEKEVQKLMNATAVALPNKDNRRIRMSIKDFVSWYTRKNVNSRAAFA</sequence>
<evidence type="ECO:0000313" key="3">
    <source>
        <dbReference type="Proteomes" id="UP000182334"/>
    </source>
</evidence>
<feature type="domain" description="Importin N-terminal" evidence="1">
    <location>
        <begin position="24"/>
        <end position="91"/>
    </location>
</feature>
<dbReference type="Pfam" id="PF08389">
    <property type="entry name" value="Xpo1"/>
    <property type="match status" value="1"/>
</dbReference>
<evidence type="ECO:0000313" key="2">
    <source>
        <dbReference type="EMBL" id="SGZ56094.1"/>
    </source>
</evidence>
<evidence type="ECO:0000259" key="1">
    <source>
        <dbReference type="PROSITE" id="PS50166"/>
    </source>
</evidence>
<dbReference type="PANTHER" id="PTHR12363">
    <property type="entry name" value="TRANSPORTIN 3 AND IMPORTIN 13"/>
    <property type="match status" value="1"/>
</dbReference>
<dbReference type="Pfam" id="PF24138">
    <property type="entry name" value="TPR_TNPO3_IPO13_2nd"/>
    <property type="match status" value="1"/>
</dbReference>
<name>A0A1L0DUS7_9ASCO</name>
<dbReference type="Pfam" id="PF03810">
    <property type="entry name" value="IBN_N"/>
    <property type="match status" value="1"/>
</dbReference>
<dbReference type="EMBL" id="LT635760">
    <property type="protein sequence ID" value="SGZ56094.1"/>
    <property type="molecule type" value="Genomic_DNA"/>
</dbReference>
<organism evidence="2 3">
    <name type="scientific">Sungouiella intermedia</name>
    <dbReference type="NCBI Taxonomy" id="45354"/>
    <lineage>
        <taxon>Eukaryota</taxon>
        <taxon>Fungi</taxon>
        <taxon>Dikarya</taxon>
        <taxon>Ascomycota</taxon>
        <taxon>Saccharomycotina</taxon>
        <taxon>Pichiomycetes</taxon>
        <taxon>Metschnikowiaceae</taxon>
        <taxon>Sungouiella</taxon>
    </lineage>
</organism>
<keyword evidence="3" id="KW-1185">Reference proteome</keyword>
<dbReference type="GO" id="GO:0006606">
    <property type="term" value="P:protein import into nucleus"/>
    <property type="evidence" value="ECO:0007669"/>
    <property type="project" value="TreeGrafter"/>
</dbReference>
<dbReference type="Proteomes" id="UP000182334">
    <property type="component" value="Chromosome V"/>
</dbReference>